<dbReference type="InterPro" id="IPR036322">
    <property type="entry name" value="WD40_repeat_dom_sf"/>
</dbReference>
<dbReference type="SMART" id="SM00320">
    <property type="entry name" value="WD40"/>
    <property type="match status" value="7"/>
</dbReference>
<feature type="repeat" description="WD" evidence="3">
    <location>
        <begin position="640"/>
        <end position="652"/>
    </location>
</feature>
<dbReference type="PANTHER" id="PTHR22838">
    <property type="entry name" value="WD REPEAT PROTEIN 26-RELATED"/>
    <property type="match status" value="1"/>
</dbReference>
<organism evidence="4 5">
    <name type="scientific">Babjeviella inositovora NRRL Y-12698</name>
    <dbReference type="NCBI Taxonomy" id="984486"/>
    <lineage>
        <taxon>Eukaryota</taxon>
        <taxon>Fungi</taxon>
        <taxon>Dikarya</taxon>
        <taxon>Ascomycota</taxon>
        <taxon>Saccharomycotina</taxon>
        <taxon>Pichiomycetes</taxon>
        <taxon>Serinales incertae sedis</taxon>
        <taxon>Babjeviella</taxon>
    </lineage>
</organism>
<evidence type="ECO:0000313" key="4">
    <source>
        <dbReference type="EMBL" id="ODQ78153.1"/>
    </source>
</evidence>
<sequence length="652" mass="72363">MAPIDSPGDMTSASTPPHVTPSAYASFDKNQLSRILYQALNELGFPEAASHLRDEAGLCLDAESRVDQVIQSVLAGQYENALICASGIDYVGYSDDEPYQASNETLTAYVRFLIHRMHFLEVLLHEKRETVALKILRKEISPSKLSVPIPHTPSTAISDETAGLASLLMNPSSAQLQAQNGWVSCGEKSLQTTREATVSAILGFVKPEDKLPAGMLPTLLTQALKWKRAQHFTLHPPPALDKRAHGTHSLYSPETPKAQQFPATAKVTLKHHTDEVWFVKFSPSGRYLASAGLDAHIIIYDVMHDFKVVARISNEQHANELAGSADTQTNDTEELSSLGEHWASQAFHPVPSRWPSTAGIQRAGNTHHTSDSAPAHNKKAVMCVSWSYDEKYLLTCGMEACAKLWDVSALGRHPVRCIKEFHINPNGRIFIVEFLPLDPTYHFAIASPDKVTRLYSILSTEPVYEWSNEQRIDDISFCKDGSHLAMITHDFKLFVYGINKAALSSGLPCTAESFPLVACIPIGHKITSVVWSAVNPAEILVSVSPNELQLWSIKEPAMPYLVQRYLGHRHERYVLHSSFGNWDESVVVSGDEKGRIFFWDRYNGSIVHIVNEQEHQSLLVNCVDWNVAGSEKEHGWLWCSAGDDGTVKLWGV</sequence>
<dbReference type="STRING" id="984486.A0A1E3QKE0"/>
<reference evidence="5" key="1">
    <citation type="submission" date="2016-05" db="EMBL/GenBank/DDBJ databases">
        <title>Comparative genomics of biotechnologically important yeasts.</title>
        <authorList>
            <consortium name="DOE Joint Genome Institute"/>
            <person name="Riley R."/>
            <person name="Haridas S."/>
            <person name="Wolfe K.H."/>
            <person name="Lopes M.R."/>
            <person name="Hittinger C.T."/>
            <person name="Goker M."/>
            <person name="Salamov A."/>
            <person name="Wisecaver J."/>
            <person name="Long T.M."/>
            <person name="Aerts A.L."/>
            <person name="Barry K."/>
            <person name="Choi C."/>
            <person name="Clum A."/>
            <person name="Coughlan A.Y."/>
            <person name="Deshpande S."/>
            <person name="Douglass A.P."/>
            <person name="Hanson S.J."/>
            <person name="Klenk H.-P."/>
            <person name="Labutti K."/>
            <person name="Lapidus A."/>
            <person name="Lindquist E."/>
            <person name="Lipzen A."/>
            <person name="Meier-Kolthoff J.P."/>
            <person name="Ohm R.A."/>
            <person name="Otillar R.P."/>
            <person name="Pangilinan J."/>
            <person name="Peng Y."/>
            <person name="Rokas A."/>
            <person name="Rosa C.A."/>
            <person name="Scheuner C."/>
            <person name="Sibirny A.A."/>
            <person name="Slot J.C."/>
            <person name="Stielow J.B."/>
            <person name="Sun H."/>
            <person name="Kurtzman C.P."/>
            <person name="Blackwell M."/>
            <person name="Grigoriev I.V."/>
            <person name="Jeffries T.W."/>
        </authorList>
    </citation>
    <scope>NUCLEOTIDE SEQUENCE [LARGE SCALE GENOMIC DNA]</scope>
    <source>
        <strain evidence="5">NRRL Y-12698</strain>
    </source>
</reference>
<dbReference type="InterPro" id="IPR051350">
    <property type="entry name" value="WD_repeat-ST_regulator"/>
</dbReference>
<evidence type="ECO:0008006" key="6">
    <source>
        <dbReference type="Google" id="ProtNLM"/>
    </source>
</evidence>
<proteinExistence type="predicted"/>
<dbReference type="Gene3D" id="2.130.10.10">
    <property type="entry name" value="YVTN repeat-like/Quinoprotein amine dehydrogenase"/>
    <property type="match status" value="1"/>
</dbReference>
<dbReference type="GeneID" id="30150710"/>
<accession>A0A1E3QKE0</accession>
<evidence type="ECO:0000256" key="3">
    <source>
        <dbReference type="PROSITE-ProRule" id="PRU00221"/>
    </source>
</evidence>
<dbReference type="GO" id="GO:0043161">
    <property type="term" value="P:proteasome-mediated ubiquitin-dependent protein catabolic process"/>
    <property type="evidence" value="ECO:0007669"/>
    <property type="project" value="TreeGrafter"/>
</dbReference>
<evidence type="ECO:0000313" key="5">
    <source>
        <dbReference type="Proteomes" id="UP000094336"/>
    </source>
</evidence>
<dbReference type="InterPro" id="IPR015943">
    <property type="entry name" value="WD40/YVTN_repeat-like_dom_sf"/>
</dbReference>
<keyword evidence="5" id="KW-1185">Reference proteome</keyword>
<feature type="repeat" description="WD" evidence="3">
    <location>
        <begin position="269"/>
        <end position="302"/>
    </location>
</feature>
<dbReference type="GO" id="GO:0034657">
    <property type="term" value="C:GID complex"/>
    <property type="evidence" value="ECO:0007669"/>
    <property type="project" value="TreeGrafter"/>
</dbReference>
<dbReference type="InterPro" id="IPR001680">
    <property type="entry name" value="WD40_rpt"/>
</dbReference>
<dbReference type="PROSITE" id="PS50082">
    <property type="entry name" value="WD_REPEATS_2"/>
    <property type="match status" value="2"/>
</dbReference>
<dbReference type="RefSeq" id="XP_018983481.1">
    <property type="nucleotide sequence ID" value="XM_019132857.1"/>
</dbReference>
<evidence type="ECO:0000256" key="2">
    <source>
        <dbReference type="ARBA" id="ARBA00022737"/>
    </source>
</evidence>
<gene>
    <name evidence="4" type="ORF">BABINDRAFT_87820</name>
</gene>
<dbReference type="PROSITE" id="PS50294">
    <property type="entry name" value="WD_REPEATS_REGION"/>
    <property type="match status" value="1"/>
</dbReference>
<dbReference type="Proteomes" id="UP000094336">
    <property type="component" value="Unassembled WGS sequence"/>
</dbReference>
<protein>
    <recommendedName>
        <fullName evidence="6">LisH domain-containing protein</fullName>
    </recommendedName>
</protein>
<dbReference type="Pfam" id="PF00400">
    <property type="entry name" value="WD40"/>
    <property type="match status" value="3"/>
</dbReference>
<evidence type="ECO:0000256" key="1">
    <source>
        <dbReference type="ARBA" id="ARBA00022574"/>
    </source>
</evidence>
<dbReference type="PANTHER" id="PTHR22838:SF0">
    <property type="entry name" value="WD REPEAT-CONTAINING PROTEIN 26"/>
    <property type="match status" value="1"/>
</dbReference>
<name>A0A1E3QKE0_9ASCO</name>
<keyword evidence="2" id="KW-0677">Repeat</keyword>
<dbReference type="SUPFAM" id="SSF50978">
    <property type="entry name" value="WD40 repeat-like"/>
    <property type="match status" value="1"/>
</dbReference>
<dbReference type="Pfam" id="PF23627">
    <property type="entry name" value="LisH_WDR26"/>
    <property type="match status" value="1"/>
</dbReference>
<dbReference type="AlphaFoldDB" id="A0A1E3QKE0"/>
<keyword evidence="1 3" id="KW-0853">WD repeat</keyword>
<dbReference type="EMBL" id="KV454436">
    <property type="protein sequence ID" value="ODQ78153.1"/>
    <property type="molecule type" value="Genomic_DNA"/>
</dbReference>
<dbReference type="OrthoDB" id="972532at2759"/>